<evidence type="ECO:0000313" key="2">
    <source>
        <dbReference type="EMBL" id="OXM87573.1"/>
    </source>
</evidence>
<sequence length="246" mass="27759">MQLVIQQSSLDQHISIYDTTEFEGEKGRFRVLQFANDAIQGAMDLNDPKRVVFEYPRALIHLMEYNLPSFEDAFIIGHGIGTIAGYFAKKNVKVAELDENIVSLSRTYFGYSGDNVRIGDGRQLLHQEKPASCDYILVDAFTEKGTPVHLVSRQFFDMAREKLYPCGYILLNLMGKGGQDRRISAIHTTLSEVFPYIKAFALPSEHAHDVQNRIMIAGNQPIGFQARQLAGFVEIEPEPGDVLWDD</sequence>
<dbReference type="PANTHER" id="PTHR43317">
    <property type="entry name" value="THERMOSPERMINE SYNTHASE ACAULIS5"/>
    <property type="match status" value="1"/>
</dbReference>
<reference evidence="2 3" key="1">
    <citation type="submission" date="2017-07" db="EMBL/GenBank/DDBJ databases">
        <title>Genome sequencing and assembly of Paenibacillus rigui.</title>
        <authorList>
            <person name="Mayilraj S."/>
        </authorList>
    </citation>
    <scope>NUCLEOTIDE SEQUENCE [LARGE SCALE GENOMIC DNA]</scope>
    <source>
        <strain evidence="2 3">JCM 16352</strain>
    </source>
</reference>
<evidence type="ECO:0000313" key="3">
    <source>
        <dbReference type="Proteomes" id="UP000215509"/>
    </source>
</evidence>
<dbReference type="RefSeq" id="WP_094013648.1">
    <property type="nucleotide sequence ID" value="NZ_NMQW01000004.1"/>
</dbReference>
<dbReference type="SUPFAM" id="SSF53335">
    <property type="entry name" value="S-adenosyl-L-methionine-dependent methyltransferases"/>
    <property type="match status" value="1"/>
</dbReference>
<dbReference type="EMBL" id="NMQW01000004">
    <property type="protein sequence ID" value="OXM87573.1"/>
    <property type="molecule type" value="Genomic_DNA"/>
</dbReference>
<dbReference type="Pfam" id="PF01564">
    <property type="entry name" value="Spermine_synth"/>
    <property type="match status" value="1"/>
</dbReference>
<dbReference type="Proteomes" id="UP000215509">
    <property type="component" value="Unassembled WGS sequence"/>
</dbReference>
<evidence type="ECO:0000256" key="1">
    <source>
        <dbReference type="ARBA" id="ARBA00023115"/>
    </source>
</evidence>
<proteinExistence type="predicted"/>
<dbReference type="NCBIfam" id="NF037959">
    <property type="entry name" value="MFS_SpdSyn"/>
    <property type="match status" value="1"/>
</dbReference>
<dbReference type="AlphaFoldDB" id="A0A229UW83"/>
<dbReference type="PANTHER" id="PTHR43317:SF1">
    <property type="entry name" value="THERMOSPERMINE SYNTHASE ACAULIS5"/>
    <property type="match status" value="1"/>
</dbReference>
<protein>
    <submittedName>
        <fullName evidence="2">Spermidine synthase</fullName>
    </submittedName>
</protein>
<keyword evidence="1" id="KW-0620">Polyamine biosynthesis</keyword>
<name>A0A229UW83_9BACL</name>
<accession>A0A229UW83</accession>
<dbReference type="Gene3D" id="3.40.50.150">
    <property type="entry name" value="Vaccinia Virus protein VP39"/>
    <property type="match status" value="1"/>
</dbReference>
<dbReference type="InterPro" id="IPR029063">
    <property type="entry name" value="SAM-dependent_MTases_sf"/>
</dbReference>
<dbReference type="GO" id="GO:0006596">
    <property type="term" value="P:polyamine biosynthetic process"/>
    <property type="evidence" value="ECO:0007669"/>
    <property type="project" value="UniProtKB-KW"/>
</dbReference>
<gene>
    <name evidence="2" type="ORF">CF651_04405</name>
</gene>
<organism evidence="2 3">
    <name type="scientific">Paenibacillus rigui</name>
    <dbReference type="NCBI Taxonomy" id="554312"/>
    <lineage>
        <taxon>Bacteria</taxon>
        <taxon>Bacillati</taxon>
        <taxon>Bacillota</taxon>
        <taxon>Bacilli</taxon>
        <taxon>Bacillales</taxon>
        <taxon>Paenibacillaceae</taxon>
        <taxon>Paenibacillus</taxon>
    </lineage>
</organism>
<dbReference type="OrthoDB" id="9761985at2"/>
<comment type="caution">
    <text evidence="2">The sequence shown here is derived from an EMBL/GenBank/DDBJ whole genome shotgun (WGS) entry which is preliminary data.</text>
</comment>
<keyword evidence="3" id="KW-1185">Reference proteome</keyword>